<dbReference type="EMBL" id="CAMAPF010000035">
    <property type="protein sequence ID" value="CAH9080962.1"/>
    <property type="molecule type" value="Genomic_DNA"/>
</dbReference>
<keyword evidence="6" id="KW-0732">Signal</keyword>
<evidence type="ECO:0000256" key="8">
    <source>
        <dbReference type="ARBA" id="ARBA00023295"/>
    </source>
</evidence>
<evidence type="ECO:0000313" key="10">
    <source>
        <dbReference type="EMBL" id="CAH9080962.1"/>
    </source>
</evidence>
<evidence type="ECO:0000313" key="11">
    <source>
        <dbReference type="Proteomes" id="UP001152523"/>
    </source>
</evidence>
<organism evidence="10 11">
    <name type="scientific">Cuscuta epithymum</name>
    <dbReference type="NCBI Taxonomy" id="186058"/>
    <lineage>
        <taxon>Eukaryota</taxon>
        <taxon>Viridiplantae</taxon>
        <taxon>Streptophyta</taxon>
        <taxon>Embryophyta</taxon>
        <taxon>Tracheophyta</taxon>
        <taxon>Spermatophyta</taxon>
        <taxon>Magnoliopsida</taxon>
        <taxon>eudicotyledons</taxon>
        <taxon>Gunneridae</taxon>
        <taxon>Pentapetalae</taxon>
        <taxon>asterids</taxon>
        <taxon>lamiids</taxon>
        <taxon>Solanales</taxon>
        <taxon>Convolvulaceae</taxon>
        <taxon>Cuscuteae</taxon>
        <taxon>Cuscuta</taxon>
        <taxon>Cuscuta subgen. Cuscuta</taxon>
    </lineage>
</organism>
<evidence type="ECO:0000256" key="3">
    <source>
        <dbReference type="ARBA" id="ARBA00005641"/>
    </source>
</evidence>
<comment type="caution">
    <text evidence="10">The sequence shown here is derived from an EMBL/GenBank/DDBJ whole genome shotgun (WGS) entry which is preliminary data.</text>
</comment>
<sequence>MAAYLKHIDPNHLLEVGLEGFYGPSNAKKNQGVSFYEVGTDFITNNQNSLIDFATIHAYPSTWLENGSSDEEQVEFLRKWIEVHIDDAQNTLKKPMLLAEFGKSDKDSGFTVAKRDILMRTAYAAVYSSAQAGGAAAGSLFWQIMTEGAEDFEDGYEIFLSRTSSTTDIIFEESQRLAKIRRMYARLKNVGEWKKKNKGAAQIHGNGNGN</sequence>
<keyword evidence="7" id="KW-0378">Hydrolase</keyword>
<dbReference type="EC" id="3.2.1.78" evidence="4"/>
<dbReference type="GO" id="GO:0005576">
    <property type="term" value="C:extracellular region"/>
    <property type="evidence" value="ECO:0007669"/>
    <property type="project" value="UniProtKB-SubCell"/>
</dbReference>
<comment type="subcellular location">
    <subcellularLocation>
        <location evidence="2">Secreted</location>
    </subcellularLocation>
</comment>
<dbReference type="AlphaFoldDB" id="A0AAV0CRL8"/>
<dbReference type="Proteomes" id="UP001152523">
    <property type="component" value="Unassembled WGS sequence"/>
</dbReference>
<evidence type="ECO:0000256" key="1">
    <source>
        <dbReference type="ARBA" id="ARBA00001678"/>
    </source>
</evidence>
<dbReference type="FunFam" id="3.20.20.80:FF:000313">
    <property type="entry name" value="Uncharacterized protein"/>
    <property type="match status" value="1"/>
</dbReference>
<evidence type="ECO:0000256" key="7">
    <source>
        <dbReference type="ARBA" id="ARBA00022801"/>
    </source>
</evidence>
<keyword evidence="8" id="KW-0326">Glycosidase</keyword>
<dbReference type="InterPro" id="IPR017853">
    <property type="entry name" value="GH"/>
</dbReference>
<dbReference type="PANTHER" id="PTHR31451">
    <property type="match status" value="1"/>
</dbReference>
<comment type="catalytic activity">
    <reaction evidence="1">
        <text>Random hydrolysis of (1-&gt;4)-beta-D-mannosidic linkages in mannans, galactomannans and glucomannans.</text>
        <dbReference type="EC" id="3.2.1.78"/>
    </reaction>
</comment>
<dbReference type="Pfam" id="PF26410">
    <property type="entry name" value="GH5_mannosidase"/>
    <property type="match status" value="1"/>
</dbReference>
<dbReference type="InterPro" id="IPR045053">
    <property type="entry name" value="MAN-like"/>
</dbReference>
<dbReference type="InterPro" id="IPR001547">
    <property type="entry name" value="Glyco_hydro_5"/>
</dbReference>
<comment type="similarity">
    <text evidence="3">Belongs to the glycosyl hydrolase 5 (cellulase A) family.</text>
</comment>
<feature type="domain" description="Glycoside hydrolase family 5" evidence="9">
    <location>
        <begin position="2"/>
        <end position="143"/>
    </location>
</feature>
<reference evidence="10" key="1">
    <citation type="submission" date="2022-07" db="EMBL/GenBank/DDBJ databases">
        <authorList>
            <person name="Macas J."/>
            <person name="Novak P."/>
            <person name="Neumann P."/>
        </authorList>
    </citation>
    <scope>NUCLEOTIDE SEQUENCE</scope>
</reference>
<evidence type="ECO:0000256" key="4">
    <source>
        <dbReference type="ARBA" id="ARBA00012706"/>
    </source>
</evidence>
<evidence type="ECO:0000256" key="6">
    <source>
        <dbReference type="ARBA" id="ARBA00022729"/>
    </source>
</evidence>
<accession>A0AAV0CRL8</accession>
<evidence type="ECO:0000256" key="5">
    <source>
        <dbReference type="ARBA" id="ARBA00022525"/>
    </source>
</evidence>
<protein>
    <recommendedName>
        <fullName evidence="4">mannan endo-1,4-beta-mannosidase</fullName>
        <ecNumber evidence="4">3.2.1.78</ecNumber>
    </recommendedName>
</protein>
<proteinExistence type="inferred from homology"/>
<dbReference type="SUPFAM" id="SSF51445">
    <property type="entry name" value="(Trans)glycosidases"/>
    <property type="match status" value="1"/>
</dbReference>
<dbReference type="PANTHER" id="PTHR31451:SF39">
    <property type="entry name" value="MANNAN ENDO-1,4-BETA-MANNOSIDASE 1"/>
    <property type="match status" value="1"/>
</dbReference>
<gene>
    <name evidence="10" type="ORF">CEPIT_LOCUS7535</name>
</gene>
<evidence type="ECO:0000259" key="9">
    <source>
        <dbReference type="Pfam" id="PF26410"/>
    </source>
</evidence>
<keyword evidence="5" id="KW-0964">Secreted</keyword>
<dbReference type="Gene3D" id="3.20.20.80">
    <property type="entry name" value="Glycosidases"/>
    <property type="match status" value="1"/>
</dbReference>
<keyword evidence="11" id="KW-1185">Reference proteome</keyword>
<dbReference type="GO" id="GO:0016985">
    <property type="term" value="F:mannan endo-1,4-beta-mannosidase activity"/>
    <property type="evidence" value="ECO:0007669"/>
    <property type="project" value="UniProtKB-EC"/>
</dbReference>
<name>A0AAV0CRL8_9ASTE</name>
<evidence type="ECO:0000256" key="2">
    <source>
        <dbReference type="ARBA" id="ARBA00004613"/>
    </source>
</evidence>